<dbReference type="InterPro" id="IPR017972">
    <property type="entry name" value="Cyt_P450_CS"/>
</dbReference>
<dbReference type="PANTHER" id="PTHR24286">
    <property type="entry name" value="CYTOCHROME P450 26"/>
    <property type="match status" value="1"/>
</dbReference>
<keyword evidence="5 9" id="KW-0560">Oxidoreductase</keyword>
<dbReference type="AlphaFoldDB" id="A0A8S1JBG2"/>
<reference evidence="11" key="1">
    <citation type="submission" date="2020-12" db="EMBL/GenBank/DDBJ databases">
        <authorList>
            <person name="Iha C."/>
        </authorList>
    </citation>
    <scope>NUCLEOTIDE SEQUENCE</scope>
</reference>
<keyword evidence="7 9" id="KW-0503">Monooxygenase</keyword>
<name>A0A8S1JBG2_9CHLO</name>
<sequence>MFSSRMARAQGPGMRVPPIAASARAGAPLTASRPRCARVAAGRSVARAHRHGASTRASASETPWVALGDAVADKGRSPLDALPLPEGDCGLPFVGNTLDFFNGPQSFVADRVRKYGQVSKASILGRDTVIVAGKELLHQMLVEERGLLIQDYYAGLKALFGPASLGLLDGDDHKRLRRLLGPSFSKAGLNAHIPEIAKIASDFCGEWAEKGGIGFAHEASMFALSVVMKAAIGLKFPAAGHSMADVIEVFRVFARGITSPGINLPFTHFGKSMEARKKLEDIVQEAIASLPDDPQEGGCLGAMMSAQDEDGNAFSIEEIQDNVISLAYGGHDTPSSVISTALLAIGRRPQIWKKIVDEQAEIVARFGPEFTTEAVDAMVYAEAVFREAMRVMPPGIATMKLATRTFELDGRRIPKGWRVMGSMASPEDFQDDKWPMNCEFRPERFLAHNDPGAMSSIIFGMGPHTCIGNYLALLETKILLATLARSYDFTVLNTSPELSFMPIARPKDGLPIVVTRRSNDC</sequence>
<evidence type="ECO:0000256" key="5">
    <source>
        <dbReference type="ARBA" id="ARBA00023002"/>
    </source>
</evidence>
<accession>A0A8S1JBG2</accession>
<organism evidence="11 12">
    <name type="scientific">Ostreobium quekettii</name>
    <dbReference type="NCBI Taxonomy" id="121088"/>
    <lineage>
        <taxon>Eukaryota</taxon>
        <taxon>Viridiplantae</taxon>
        <taxon>Chlorophyta</taxon>
        <taxon>core chlorophytes</taxon>
        <taxon>Ulvophyceae</taxon>
        <taxon>TCBD clade</taxon>
        <taxon>Bryopsidales</taxon>
        <taxon>Ostreobineae</taxon>
        <taxon>Ostreobiaceae</taxon>
        <taxon>Ostreobium</taxon>
    </lineage>
</organism>
<keyword evidence="4 8" id="KW-0479">Metal-binding</keyword>
<feature type="binding site" description="axial binding residue" evidence="8">
    <location>
        <position position="466"/>
    </location>
    <ligand>
        <name>heme</name>
        <dbReference type="ChEBI" id="CHEBI:30413"/>
    </ligand>
    <ligandPart>
        <name>Fe</name>
        <dbReference type="ChEBI" id="CHEBI:18248"/>
    </ligandPart>
</feature>
<dbReference type="GO" id="GO:0005506">
    <property type="term" value="F:iron ion binding"/>
    <property type="evidence" value="ECO:0007669"/>
    <property type="project" value="InterPro"/>
</dbReference>
<evidence type="ECO:0000313" key="11">
    <source>
        <dbReference type="EMBL" id="CAD7701004.1"/>
    </source>
</evidence>
<dbReference type="OrthoDB" id="3945418at2759"/>
<evidence type="ECO:0008006" key="13">
    <source>
        <dbReference type="Google" id="ProtNLM"/>
    </source>
</evidence>
<dbReference type="GO" id="GO:0016705">
    <property type="term" value="F:oxidoreductase activity, acting on paired donors, with incorporation or reduction of molecular oxygen"/>
    <property type="evidence" value="ECO:0007669"/>
    <property type="project" value="InterPro"/>
</dbReference>
<dbReference type="PRINTS" id="PR00385">
    <property type="entry name" value="P450"/>
</dbReference>
<evidence type="ECO:0000256" key="3">
    <source>
        <dbReference type="ARBA" id="ARBA00022617"/>
    </source>
</evidence>
<dbReference type="InterPro" id="IPR002401">
    <property type="entry name" value="Cyt_P450_E_grp-I"/>
</dbReference>
<dbReference type="InterPro" id="IPR001128">
    <property type="entry name" value="Cyt_P450"/>
</dbReference>
<evidence type="ECO:0000256" key="7">
    <source>
        <dbReference type="ARBA" id="ARBA00023033"/>
    </source>
</evidence>
<dbReference type="EMBL" id="CAJHUC010001402">
    <property type="protein sequence ID" value="CAD7701004.1"/>
    <property type="molecule type" value="Genomic_DNA"/>
</dbReference>
<comment type="similarity">
    <text evidence="2 9">Belongs to the cytochrome P450 family.</text>
</comment>
<gene>
    <name evidence="11" type="ORF">OSTQU699_LOCUS6363</name>
</gene>
<dbReference type="Gene3D" id="1.10.630.10">
    <property type="entry name" value="Cytochrome P450"/>
    <property type="match status" value="1"/>
</dbReference>
<dbReference type="Proteomes" id="UP000708148">
    <property type="component" value="Unassembled WGS sequence"/>
</dbReference>
<dbReference type="SUPFAM" id="SSF48264">
    <property type="entry name" value="Cytochrome P450"/>
    <property type="match status" value="1"/>
</dbReference>
<evidence type="ECO:0000256" key="6">
    <source>
        <dbReference type="ARBA" id="ARBA00023004"/>
    </source>
</evidence>
<comment type="cofactor">
    <cofactor evidence="1 8">
        <name>heme</name>
        <dbReference type="ChEBI" id="CHEBI:30413"/>
    </cofactor>
</comment>
<keyword evidence="6 8" id="KW-0408">Iron</keyword>
<dbReference type="GO" id="GO:0004497">
    <property type="term" value="F:monooxygenase activity"/>
    <property type="evidence" value="ECO:0007669"/>
    <property type="project" value="UniProtKB-KW"/>
</dbReference>
<evidence type="ECO:0000256" key="8">
    <source>
        <dbReference type="PIRSR" id="PIRSR602401-1"/>
    </source>
</evidence>
<dbReference type="GO" id="GO:0020037">
    <property type="term" value="F:heme binding"/>
    <property type="evidence" value="ECO:0007669"/>
    <property type="project" value="InterPro"/>
</dbReference>
<dbReference type="InterPro" id="IPR036396">
    <property type="entry name" value="Cyt_P450_sf"/>
</dbReference>
<evidence type="ECO:0000256" key="9">
    <source>
        <dbReference type="RuleBase" id="RU000461"/>
    </source>
</evidence>
<dbReference type="GO" id="GO:0016125">
    <property type="term" value="P:sterol metabolic process"/>
    <property type="evidence" value="ECO:0007669"/>
    <property type="project" value="TreeGrafter"/>
</dbReference>
<dbReference type="PRINTS" id="PR00463">
    <property type="entry name" value="EP450I"/>
</dbReference>
<proteinExistence type="inferred from homology"/>
<evidence type="ECO:0000256" key="4">
    <source>
        <dbReference type="ARBA" id="ARBA00022723"/>
    </source>
</evidence>
<comment type="caution">
    <text evidence="11">The sequence shown here is derived from an EMBL/GenBank/DDBJ whole genome shotgun (WGS) entry which is preliminary data.</text>
</comment>
<evidence type="ECO:0000256" key="10">
    <source>
        <dbReference type="SAM" id="MobiDB-lite"/>
    </source>
</evidence>
<dbReference type="Pfam" id="PF00067">
    <property type="entry name" value="p450"/>
    <property type="match status" value="1"/>
</dbReference>
<keyword evidence="12" id="KW-1185">Reference proteome</keyword>
<evidence type="ECO:0000313" key="12">
    <source>
        <dbReference type="Proteomes" id="UP000708148"/>
    </source>
</evidence>
<keyword evidence="3 8" id="KW-0349">Heme</keyword>
<protein>
    <recommendedName>
        <fullName evidence="13">Cytochrome P450</fullName>
    </recommendedName>
</protein>
<evidence type="ECO:0000256" key="1">
    <source>
        <dbReference type="ARBA" id="ARBA00001971"/>
    </source>
</evidence>
<evidence type="ECO:0000256" key="2">
    <source>
        <dbReference type="ARBA" id="ARBA00010617"/>
    </source>
</evidence>
<dbReference type="PANTHER" id="PTHR24286:SF24">
    <property type="entry name" value="LANOSTEROL 14-ALPHA DEMETHYLASE"/>
    <property type="match status" value="1"/>
</dbReference>
<feature type="region of interest" description="Disordered" evidence="10">
    <location>
        <begin position="40"/>
        <end position="60"/>
    </location>
</feature>
<dbReference type="PROSITE" id="PS00086">
    <property type="entry name" value="CYTOCHROME_P450"/>
    <property type="match status" value="1"/>
</dbReference>